<proteinExistence type="predicted"/>
<evidence type="ECO:0000313" key="3">
    <source>
        <dbReference type="Proteomes" id="UP000023152"/>
    </source>
</evidence>
<evidence type="ECO:0000256" key="1">
    <source>
        <dbReference type="SAM" id="Phobius"/>
    </source>
</evidence>
<organism evidence="2 3">
    <name type="scientific">Reticulomyxa filosa</name>
    <dbReference type="NCBI Taxonomy" id="46433"/>
    <lineage>
        <taxon>Eukaryota</taxon>
        <taxon>Sar</taxon>
        <taxon>Rhizaria</taxon>
        <taxon>Retaria</taxon>
        <taxon>Foraminifera</taxon>
        <taxon>Monothalamids</taxon>
        <taxon>Reticulomyxidae</taxon>
        <taxon>Reticulomyxa</taxon>
    </lineage>
</organism>
<reference evidence="2 3" key="1">
    <citation type="journal article" date="2013" name="Curr. Biol.">
        <title>The Genome of the Foraminiferan Reticulomyxa filosa.</title>
        <authorList>
            <person name="Glockner G."/>
            <person name="Hulsmann N."/>
            <person name="Schleicher M."/>
            <person name="Noegel A.A."/>
            <person name="Eichinger L."/>
            <person name="Gallinger C."/>
            <person name="Pawlowski J."/>
            <person name="Sierra R."/>
            <person name="Euteneuer U."/>
            <person name="Pillet L."/>
            <person name="Moustafa A."/>
            <person name="Platzer M."/>
            <person name="Groth M."/>
            <person name="Szafranski K."/>
            <person name="Schliwa M."/>
        </authorList>
    </citation>
    <scope>NUCLEOTIDE SEQUENCE [LARGE SCALE GENOMIC DNA]</scope>
</reference>
<keyword evidence="1" id="KW-0472">Membrane</keyword>
<feature type="transmembrane region" description="Helical" evidence="1">
    <location>
        <begin position="156"/>
        <end position="176"/>
    </location>
</feature>
<accession>X6NFC8</accession>
<dbReference type="EMBL" id="ASPP01009223">
    <property type="protein sequence ID" value="ETO24434.1"/>
    <property type="molecule type" value="Genomic_DNA"/>
</dbReference>
<protein>
    <submittedName>
        <fullName evidence="2">Uncharacterized protein</fullName>
    </submittedName>
</protein>
<comment type="caution">
    <text evidence="2">The sequence shown here is derived from an EMBL/GenBank/DDBJ whole genome shotgun (WGS) entry which is preliminary data.</text>
</comment>
<keyword evidence="3" id="KW-1185">Reference proteome</keyword>
<gene>
    <name evidence="2" type="ORF">RFI_12723</name>
</gene>
<dbReference type="Proteomes" id="UP000023152">
    <property type="component" value="Unassembled WGS sequence"/>
</dbReference>
<evidence type="ECO:0000313" key="2">
    <source>
        <dbReference type="EMBL" id="ETO24434.1"/>
    </source>
</evidence>
<keyword evidence="1" id="KW-1133">Transmembrane helix</keyword>
<feature type="transmembrane region" description="Helical" evidence="1">
    <location>
        <begin position="6"/>
        <end position="24"/>
    </location>
</feature>
<dbReference type="AlphaFoldDB" id="X6NFC8"/>
<sequence length="216" mass="24951">MVVIYTYQTLVSMVMILIWWYHCVKLLNLKMNIVENSRRYARSSSDSQSTERLYTMTSSQESQYGSLFGLTHERHKKTGKHTEGTKKAQVFATCMFYTGFVCVIVRDICVLSLIRTNQLSSFRNWDMIEGETKIFINRYLSKDDDTPNEDTNRLDIYQAVLAVQNVLILCIVYLSYPFASKKHRDLCCNAHGCATCLFCLFVKNKPKASNIVSEKN</sequence>
<keyword evidence="1" id="KW-0812">Transmembrane</keyword>
<feature type="transmembrane region" description="Helical" evidence="1">
    <location>
        <begin position="90"/>
        <end position="114"/>
    </location>
</feature>
<name>X6NFC8_RETFI</name>